<gene>
    <name evidence="2" type="ORF">Tci_914274</name>
</gene>
<name>A0A699W2Y2_TANCI</name>
<organism evidence="2">
    <name type="scientific">Tanacetum cinerariifolium</name>
    <name type="common">Dalmatian daisy</name>
    <name type="synonym">Chrysanthemum cinerariifolium</name>
    <dbReference type="NCBI Taxonomy" id="118510"/>
    <lineage>
        <taxon>Eukaryota</taxon>
        <taxon>Viridiplantae</taxon>
        <taxon>Streptophyta</taxon>
        <taxon>Embryophyta</taxon>
        <taxon>Tracheophyta</taxon>
        <taxon>Spermatophyta</taxon>
        <taxon>Magnoliopsida</taxon>
        <taxon>eudicotyledons</taxon>
        <taxon>Gunneridae</taxon>
        <taxon>Pentapetalae</taxon>
        <taxon>asterids</taxon>
        <taxon>campanulids</taxon>
        <taxon>Asterales</taxon>
        <taxon>Asteraceae</taxon>
        <taxon>Asteroideae</taxon>
        <taxon>Anthemideae</taxon>
        <taxon>Anthemidinae</taxon>
        <taxon>Tanacetum</taxon>
    </lineage>
</organism>
<protein>
    <submittedName>
        <fullName evidence="2">Uncharacterized protein</fullName>
    </submittedName>
</protein>
<proteinExistence type="predicted"/>
<feature type="region of interest" description="Disordered" evidence="1">
    <location>
        <begin position="37"/>
        <end position="73"/>
    </location>
</feature>
<dbReference type="EMBL" id="BKCJ011571211">
    <property type="protein sequence ID" value="GFD42305.1"/>
    <property type="molecule type" value="Genomic_DNA"/>
</dbReference>
<feature type="region of interest" description="Disordered" evidence="1">
    <location>
        <begin position="1"/>
        <end position="22"/>
    </location>
</feature>
<evidence type="ECO:0000313" key="2">
    <source>
        <dbReference type="EMBL" id="GFD42305.1"/>
    </source>
</evidence>
<sequence>MSASGILSLPEEDGIDEGNRNDEVGSWVYIGNGIRSGGNVYDVSDTGDSGGVASSSNKSSPSLSASLSPSLVG</sequence>
<evidence type="ECO:0000256" key="1">
    <source>
        <dbReference type="SAM" id="MobiDB-lite"/>
    </source>
</evidence>
<dbReference type="AlphaFoldDB" id="A0A699W2Y2"/>
<accession>A0A699W2Y2</accession>
<feature type="compositionally biased region" description="Low complexity" evidence="1">
    <location>
        <begin position="51"/>
        <end position="73"/>
    </location>
</feature>
<reference evidence="2" key="1">
    <citation type="journal article" date="2019" name="Sci. Rep.">
        <title>Draft genome of Tanacetum cinerariifolium, the natural source of mosquito coil.</title>
        <authorList>
            <person name="Yamashiro T."/>
            <person name="Shiraishi A."/>
            <person name="Satake H."/>
            <person name="Nakayama K."/>
        </authorList>
    </citation>
    <scope>NUCLEOTIDE SEQUENCE</scope>
</reference>
<comment type="caution">
    <text evidence="2">The sequence shown here is derived from an EMBL/GenBank/DDBJ whole genome shotgun (WGS) entry which is preliminary data.</text>
</comment>